<keyword evidence="1" id="KW-0732">Signal</keyword>
<dbReference type="Pfam" id="PF18271">
    <property type="entry name" value="GH131_N"/>
    <property type="match status" value="1"/>
</dbReference>
<organism evidence="3 4">
    <name type="scientific">Tuber aestivum</name>
    <name type="common">summer truffle</name>
    <dbReference type="NCBI Taxonomy" id="59557"/>
    <lineage>
        <taxon>Eukaryota</taxon>
        <taxon>Fungi</taxon>
        <taxon>Dikarya</taxon>
        <taxon>Ascomycota</taxon>
        <taxon>Pezizomycotina</taxon>
        <taxon>Pezizomycetes</taxon>
        <taxon>Pezizales</taxon>
        <taxon>Tuberaceae</taxon>
        <taxon>Tuber</taxon>
    </lineage>
</organism>
<feature type="signal peptide" evidence="1">
    <location>
        <begin position="1"/>
        <end position="17"/>
    </location>
</feature>
<evidence type="ECO:0000313" key="3">
    <source>
        <dbReference type="EMBL" id="CUS08912.1"/>
    </source>
</evidence>
<dbReference type="PANTHER" id="PTHR34612:SF2">
    <property type="entry name" value="GLYCOSIDE HYDROLASE 131 CATALYTIC N-TERMINAL DOMAIN-CONTAINING PROTEIN"/>
    <property type="match status" value="1"/>
</dbReference>
<dbReference type="AlphaFoldDB" id="A0A292PML1"/>
<feature type="chain" id="PRO_5012313215" description="Glycoside hydrolase 131 catalytic N-terminal domain-containing protein" evidence="1">
    <location>
        <begin position="18"/>
        <end position="297"/>
    </location>
</feature>
<gene>
    <name evidence="3" type="ORF">GSTUAT00006971001</name>
</gene>
<evidence type="ECO:0000259" key="2">
    <source>
        <dbReference type="Pfam" id="PF18271"/>
    </source>
</evidence>
<dbReference type="PANTHER" id="PTHR34612">
    <property type="entry name" value="GH131_N DOMAIN-CONTAINING PROTEIN"/>
    <property type="match status" value="1"/>
</dbReference>
<sequence length="297" mass="32062">MVQAILFLASFATAALAAPKVIWDGRLKLDFPAADLDKSATSPYNAEFVLGAGQKWSEQLLFPNMSVSGPSLFDLVPSGCRKPVEVTINDKSIFAPGGNAQKGFRRSELLPNTNNGTDATVQGVTTFHFSVREDVHRPLNYSHQYEIAFIETNDFSSHVWTLKTGTSFNSSEVPAKDAKTLRLGGSTAGGKAEEVLFSVPFDGGCWHNFAIQTNWVDNTISAWYSSGYGLLKEVVKTRANNATGKGQAHIGVLKLPTPPATDLSHEGYQPSGIKEGLIYGGLFVEDCSQNGVSISPW</sequence>
<evidence type="ECO:0000313" key="4">
    <source>
        <dbReference type="Proteomes" id="UP001412239"/>
    </source>
</evidence>
<dbReference type="Gene3D" id="2.60.120.1160">
    <property type="match status" value="1"/>
</dbReference>
<feature type="domain" description="Glycoside hydrolase 131 catalytic N-terminal" evidence="2">
    <location>
        <begin position="21"/>
        <end position="287"/>
    </location>
</feature>
<dbReference type="EMBL" id="LN891106">
    <property type="protein sequence ID" value="CUS08912.1"/>
    <property type="molecule type" value="Genomic_DNA"/>
</dbReference>
<dbReference type="InterPro" id="IPR041524">
    <property type="entry name" value="GH131_N"/>
</dbReference>
<keyword evidence="4" id="KW-1185">Reference proteome</keyword>
<evidence type="ECO:0000256" key="1">
    <source>
        <dbReference type="SAM" id="SignalP"/>
    </source>
</evidence>
<name>A0A292PML1_9PEZI</name>
<reference evidence="3" key="1">
    <citation type="submission" date="2015-10" db="EMBL/GenBank/DDBJ databases">
        <authorList>
            <person name="Regsiter A."/>
            <person name="william w."/>
        </authorList>
    </citation>
    <scope>NUCLEOTIDE SEQUENCE</scope>
    <source>
        <strain evidence="3">Montdore</strain>
    </source>
</reference>
<accession>A0A292PML1</accession>
<proteinExistence type="predicted"/>
<protein>
    <recommendedName>
        <fullName evidence="2">Glycoside hydrolase 131 catalytic N-terminal domain-containing protein</fullName>
    </recommendedName>
</protein>
<dbReference type="Proteomes" id="UP001412239">
    <property type="component" value="Unassembled WGS sequence"/>
</dbReference>